<evidence type="ECO:0000313" key="1">
    <source>
        <dbReference type="EMBL" id="RKF62578.1"/>
    </source>
</evidence>
<dbReference type="PANTHER" id="PTHR36922">
    <property type="entry name" value="BLL2446 PROTEIN"/>
    <property type="match status" value="1"/>
</dbReference>
<proteinExistence type="predicted"/>
<dbReference type="InterPro" id="IPR034660">
    <property type="entry name" value="DinB/YfiT-like"/>
</dbReference>
<dbReference type="Gene3D" id="1.20.120.450">
    <property type="entry name" value="dinb family like domain"/>
    <property type="match status" value="1"/>
</dbReference>
<organism evidence="1 2">
    <name type="scientific">Golovinomyces cichoracearum</name>
    <dbReference type="NCBI Taxonomy" id="62708"/>
    <lineage>
        <taxon>Eukaryota</taxon>
        <taxon>Fungi</taxon>
        <taxon>Dikarya</taxon>
        <taxon>Ascomycota</taxon>
        <taxon>Pezizomycotina</taxon>
        <taxon>Leotiomycetes</taxon>
        <taxon>Erysiphales</taxon>
        <taxon>Erysiphaceae</taxon>
        <taxon>Golovinomyces</taxon>
    </lineage>
</organism>
<sequence length="163" mass="18497">MLSLYEASIPSIIKNLEALSKFLRKGSNHPAVTHEQLLNSRLYPDMGNLIFQIQKVSDFSKNLAVRAGKLPPVVFEDNEKTMDDLQERIRKTINILQSVNEHDFIKEDEEMTVPIMGHPMKFTGKDFTLNFTIPNVYFHTTIAYGLLRKEGVDVGKGDFLGAN</sequence>
<name>A0A420HYS7_9PEZI</name>
<dbReference type="EMBL" id="MCBQ01014673">
    <property type="protein sequence ID" value="RKF62578.1"/>
    <property type="molecule type" value="Genomic_DNA"/>
</dbReference>
<protein>
    <recommendedName>
        <fullName evidence="3">DUF1993 domain-containing protein</fullName>
    </recommendedName>
</protein>
<evidence type="ECO:0000313" key="2">
    <source>
        <dbReference type="Proteomes" id="UP000283383"/>
    </source>
</evidence>
<gene>
    <name evidence="1" type="ORF">GcM3_146012</name>
</gene>
<dbReference type="Pfam" id="PF09351">
    <property type="entry name" value="DUF1993"/>
    <property type="match status" value="1"/>
</dbReference>
<keyword evidence="2" id="KW-1185">Reference proteome</keyword>
<dbReference type="PANTHER" id="PTHR36922:SF1">
    <property type="entry name" value="DUF1993 DOMAIN-CONTAINING PROTEIN"/>
    <property type="match status" value="1"/>
</dbReference>
<comment type="caution">
    <text evidence="1">The sequence shown here is derived from an EMBL/GenBank/DDBJ whole genome shotgun (WGS) entry which is preliminary data.</text>
</comment>
<dbReference type="STRING" id="62708.A0A420HYS7"/>
<dbReference type="AlphaFoldDB" id="A0A420HYS7"/>
<reference evidence="1 2" key="1">
    <citation type="journal article" date="2018" name="BMC Genomics">
        <title>Comparative genome analyses reveal sequence features reflecting distinct modes of host-adaptation between dicot and monocot powdery mildew.</title>
        <authorList>
            <person name="Wu Y."/>
            <person name="Ma X."/>
            <person name="Pan Z."/>
            <person name="Kale S.D."/>
            <person name="Song Y."/>
            <person name="King H."/>
            <person name="Zhang Q."/>
            <person name="Presley C."/>
            <person name="Deng X."/>
            <person name="Wei C.I."/>
            <person name="Xiao S."/>
        </authorList>
    </citation>
    <scope>NUCLEOTIDE SEQUENCE [LARGE SCALE GENOMIC DNA]</scope>
    <source>
        <strain evidence="1">UMSG3</strain>
    </source>
</reference>
<dbReference type="InterPro" id="IPR018531">
    <property type="entry name" value="DUF1993"/>
</dbReference>
<dbReference type="SUPFAM" id="SSF109854">
    <property type="entry name" value="DinB/YfiT-like putative metalloenzymes"/>
    <property type="match status" value="1"/>
</dbReference>
<dbReference type="Proteomes" id="UP000283383">
    <property type="component" value="Unassembled WGS sequence"/>
</dbReference>
<accession>A0A420HYS7</accession>
<evidence type="ECO:0008006" key="3">
    <source>
        <dbReference type="Google" id="ProtNLM"/>
    </source>
</evidence>